<protein>
    <submittedName>
        <fullName evidence="1">Uncharacterized protein</fullName>
    </submittedName>
</protein>
<proteinExistence type="predicted"/>
<comment type="caution">
    <text evidence="1">The sequence shown here is derived from an EMBL/GenBank/DDBJ whole genome shotgun (WGS) entry which is preliminary data.</text>
</comment>
<accession>A0A2U2PBF8</accession>
<name>A0A2U2PBF8_9SPHI</name>
<keyword evidence="2" id="KW-1185">Reference proteome</keyword>
<reference evidence="1 2" key="1">
    <citation type="submission" date="2018-04" db="EMBL/GenBank/DDBJ databases">
        <title>Pedobacter chongqingensis sp. nov., isolated from a rottenly hemp rope.</title>
        <authorList>
            <person name="Cai Y."/>
        </authorList>
    </citation>
    <scope>NUCLEOTIDE SEQUENCE [LARGE SCALE GENOMIC DNA]</scope>
    <source>
        <strain evidence="1 2">FJ4-8</strain>
    </source>
</reference>
<evidence type="ECO:0000313" key="1">
    <source>
        <dbReference type="EMBL" id="PWG78731.1"/>
    </source>
</evidence>
<dbReference type="EMBL" id="QEAS01000021">
    <property type="protein sequence ID" value="PWG78731.1"/>
    <property type="molecule type" value="Genomic_DNA"/>
</dbReference>
<sequence>MFLNQSNTNLKRCQVLYKNLIVKEKRQIFYALTAGCLSLPASKESGISNIYYSLNLQGDMCADAAEVTFT</sequence>
<organism evidence="1 2">
    <name type="scientific">Pararcticibacter amylolyticus</name>
    <dbReference type="NCBI Taxonomy" id="2173175"/>
    <lineage>
        <taxon>Bacteria</taxon>
        <taxon>Pseudomonadati</taxon>
        <taxon>Bacteroidota</taxon>
        <taxon>Sphingobacteriia</taxon>
        <taxon>Sphingobacteriales</taxon>
        <taxon>Sphingobacteriaceae</taxon>
        <taxon>Pararcticibacter</taxon>
    </lineage>
</organism>
<evidence type="ECO:0000313" key="2">
    <source>
        <dbReference type="Proteomes" id="UP000245647"/>
    </source>
</evidence>
<gene>
    <name evidence="1" type="ORF">DDR33_21155</name>
</gene>
<dbReference type="Proteomes" id="UP000245647">
    <property type="component" value="Unassembled WGS sequence"/>
</dbReference>
<dbReference type="AlphaFoldDB" id="A0A2U2PBF8"/>